<protein>
    <submittedName>
        <fullName evidence="4">Unannotated protein</fullName>
    </submittedName>
</protein>
<dbReference type="GO" id="GO:0009231">
    <property type="term" value="P:riboflavin biosynthetic process"/>
    <property type="evidence" value="ECO:0007669"/>
    <property type="project" value="InterPro"/>
</dbReference>
<dbReference type="EMBL" id="CAFBPH010000096">
    <property type="protein sequence ID" value="CAB5013017.1"/>
    <property type="molecule type" value="Genomic_DNA"/>
</dbReference>
<organism evidence="4">
    <name type="scientific">freshwater metagenome</name>
    <dbReference type="NCBI Taxonomy" id="449393"/>
    <lineage>
        <taxon>unclassified sequences</taxon>
        <taxon>metagenomes</taxon>
        <taxon>ecological metagenomes</taxon>
    </lineage>
</organism>
<dbReference type="EMBL" id="CAFBRW010000053">
    <property type="protein sequence ID" value="CAB5114599.1"/>
    <property type="molecule type" value="Genomic_DNA"/>
</dbReference>
<dbReference type="EMBL" id="CAEZWZ010000094">
    <property type="protein sequence ID" value="CAB4674268.1"/>
    <property type="molecule type" value="Genomic_DNA"/>
</dbReference>
<evidence type="ECO:0000313" key="5">
    <source>
        <dbReference type="EMBL" id="CAB5002243.1"/>
    </source>
</evidence>
<evidence type="ECO:0000259" key="2">
    <source>
        <dbReference type="Pfam" id="PF01872"/>
    </source>
</evidence>
<evidence type="ECO:0000313" key="7">
    <source>
        <dbReference type="EMBL" id="CAB5114599.1"/>
    </source>
</evidence>
<dbReference type="AlphaFoldDB" id="A0A6J6MMM0"/>
<evidence type="ECO:0000256" key="1">
    <source>
        <dbReference type="SAM" id="MobiDB-lite"/>
    </source>
</evidence>
<evidence type="ECO:0000313" key="6">
    <source>
        <dbReference type="EMBL" id="CAB5013017.1"/>
    </source>
</evidence>
<dbReference type="InterPro" id="IPR024072">
    <property type="entry name" value="DHFR-like_dom_sf"/>
</dbReference>
<evidence type="ECO:0000313" key="4">
    <source>
        <dbReference type="EMBL" id="CAB4674268.1"/>
    </source>
</evidence>
<accession>A0A6J6MMM0</accession>
<feature type="domain" description="Bacterial bifunctional deaminase-reductase C-terminal" evidence="2">
    <location>
        <begin position="3"/>
        <end position="132"/>
    </location>
</feature>
<sequence>MSVIASMVVGSDGSTSKDSKSAGVSSPADRRSFLARRRSVDCIIIGGNTARNEPYNRTPVPLVVLSRSLVNPVMGNHLALMWNASPAEAVERATRKFGSNILIEGGYSMISELLDADLLDGLELSVTPETGGEGFIDWKELIARFDSYEITEDEGTFFYHAIKKRK</sequence>
<dbReference type="SUPFAM" id="SSF53597">
    <property type="entry name" value="Dihydrofolate reductase-like"/>
    <property type="match status" value="1"/>
</dbReference>
<feature type="region of interest" description="Disordered" evidence="1">
    <location>
        <begin position="1"/>
        <end position="29"/>
    </location>
</feature>
<dbReference type="Gene3D" id="3.40.430.10">
    <property type="entry name" value="Dihydrofolate Reductase, subunit A"/>
    <property type="match status" value="1"/>
</dbReference>
<name>A0A6J6MMM0_9ZZZZ</name>
<reference evidence="4" key="1">
    <citation type="submission" date="2020-05" db="EMBL/GenBank/DDBJ databases">
        <authorList>
            <person name="Chiriac C."/>
            <person name="Salcher M."/>
            <person name="Ghai R."/>
            <person name="Kavagutti S V."/>
        </authorList>
    </citation>
    <scope>NUCLEOTIDE SEQUENCE</scope>
</reference>
<dbReference type="EMBL" id="CAEZSM010000107">
    <property type="protein sequence ID" value="CAB4546920.1"/>
    <property type="molecule type" value="Genomic_DNA"/>
</dbReference>
<dbReference type="GO" id="GO:0008703">
    <property type="term" value="F:5-amino-6-(5-phosphoribosylamino)uracil reductase activity"/>
    <property type="evidence" value="ECO:0007669"/>
    <property type="project" value="InterPro"/>
</dbReference>
<dbReference type="EMBL" id="CAFBOX010000152">
    <property type="protein sequence ID" value="CAB5002243.1"/>
    <property type="molecule type" value="Genomic_DNA"/>
</dbReference>
<evidence type="ECO:0000313" key="3">
    <source>
        <dbReference type="EMBL" id="CAB4546920.1"/>
    </source>
</evidence>
<proteinExistence type="predicted"/>
<dbReference type="Pfam" id="PF01872">
    <property type="entry name" value="RibD_C"/>
    <property type="match status" value="1"/>
</dbReference>
<gene>
    <name evidence="3" type="ORF">UFOPK1438_00812</name>
    <name evidence="4" type="ORF">UFOPK2329_00659</name>
    <name evidence="5" type="ORF">UFOPK4035_00844</name>
    <name evidence="6" type="ORF">UFOPK4087_00540</name>
    <name evidence="7" type="ORF">UFOPK4424_00369</name>
</gene>
<dbReference type="InterPro" id="IPR002734">
    <property type="entry name" value="RibDG_C"/>
</dbReference>